<comment type="caution">
    <text evidence="1">The sequence shown here is derived from an EMBL/GenBank/DDBJ whole genome shotgun (WGS) entry which is preliminary data.</text>
</comment>
<sequence>MQTGCFHSVGSRYDTEADELDVESTSLAALFKKYGTPWYLKLDTEGADGIILQQISAGACAAWENPPSFFTQLSKLSSKPPFLSFELNSLTYLEQAAAQGYEEFKVVPQSHHKAKHLLDEHGRPLTHAGEFGEDAVGLSGKSWISQGDATSLCRRLCLVHDEHADVQSFATGPPRYVDRDFATLRACFPVESKNDEEWYDIHCRHRTALQESGQAANS</sequence>
<name>A0ABP0RGH3_9DINO</name>
<evidence type="ECO:0000313" key="2">
    <source>
        <dbReference type="Proteomes" id="UP001642484"/>
    </source>
</evidence>
<accession>A0ABP0RGH3</accession>
<evidence type="ECO:0000313" key="1">
    <source>
        <dbReference type="EMBL" id="CAK9099676.1"/>
    </source>
</evidence>
<evidence type="ECO:0008006" key="3">
    <source>
        <dbReference type="Google" id="ProtNLM"/>
    </source>
</evidence>
<dbReference type="Proteomes" id="UP001642484">
    <property type="component" value="Unassembled WGS sequence"/>
</dbReference>
<reference evidence="1 2" key="1">
    <citation type="submission" date="2024-02" db="EMBL/GenBank/DDBJ databases">
        <authorList>
            <person name="Chen Y."/>
            <person name="Shah S."/>
            <person name="Dougan E. K."/>
            <person name="Thang M."/>
            <person name="Chan C."/>
        </authorList>
    </citation>
    <scope>NUCLEOTIDE SEQUENCE [LARGE SCALE GENOMIC DNA]</scope>
</reference>
<gene>
    <name evidence="1" type="ORF">CCMP2556_LOCUS47151</name>
</gene>
<protein>
    <recommendedName>
        <fullName evidence="3">Methyltransferase FkbM domain-containing protein</fullName>
    </recommendedName>
</protein>
<proteinExistence type="predicted"/>
<keyword evidence="2" id="KW-1185">Reference proteome</keyword>
<organism evidence="1 2">
    <name type="scientific">Durusdinium trenchii</name>
    <dbReference type="NCBI Taxonomy" id="1381693"/>
    <lineage>
        <taxon>Eukaryota</taxon>
        <taxon>Sar</taxon>
        <taxon>Alveolata</taxon>
        <taxon>Dinophyceae</taxon>
        <taxon>Suessiales</taxon>
        <taxon>Symbiodiniaceae</taxon>
        <taxon>Durusdinium</taxon>
    </lineage>
</organism>
<dbReference type="EMBL" id="CAXAMN010025984">
    <property type="protein sequence ID" value="CAK9099676.1"/>
    <property type="molecule type" value="Genomic_DNA"/>
</dbReference>